<gene>
    <name evidence="5" type="ORF">ACERK3_18535</name>
</gene>
<evidence type="ECO:0000313" key="5">
    <source>
        <dbReference type="EMBL" id="MFA9480275.1"/>
    </source>
</evidence>
<dbReference type="Proteomes" id="UP001575105">
    <property type="component" value="Unassembled WGS sequence"/>
</dbReference>
<evidence type="ECO:0000259" key="4">
    <source>
        <dbReference type="PROSITE" id="PS01124"/>
    </source>
</evidence>
<dbReference type="Pfam" id="PF12833">
    <property type="entry name" value="HTH_18"/>
    <property type="match status" value="1"/>
</dbReference>
<keyword evidence="1" id="KW-0805">Transcription regulation</keyword>
<keyword evidence="3" id="KW-0804">Transcription</keyword>
<sequence length="265" mass="30578">MIRFLDHGWGTLTTRRPIPPCRWDRFDLLCVHGGQLQLRFEHQATLRLGTGTGVLIYPHTRFEGEPLEPRCRISVQHFAIDDSAEELPGVLQRLVNRRNGYEPVQLRPHRRVRGDIQRALALAFEPQTQAVHDMRVAWLTLILGQLDTVESNALPAQPEAWDALDGWLRQHVTEPITVDAMARQLDLSPSHFSHRFRAVFGVSPGRHMQRLRLQEAQRLLRETALPIKAIAQKLYYADLANFYRAFRKAVGITPARYRQRHTLRG</sequence>
<dbReference type="Gene3D" id="1.10.10.60">
    <property type="entry name" value="Homeodomain-like"/>
    <property type="match status" value="2"/>
</dbReference>
<dbReference type="InterPro" id="IPR018060">
    <property type="entry name" value="HTH_AraC"/>
</dbReference>
<dbReference type="PANTHER" id="PTHR46796">
    <property type="entry name" value="HTH-TYPE TRANSCRIPTIONAL ACTIVATOR RHAS-RELATED"/>
    <property type="match status" value="1"/>
</dbReference>
<evidence type="ECO:0000256" key="1">
    <source>
        <dbReference type="ARBA" id="ARBA00023015"/>
    </source>
</evidence>
<dbReference type="SUPFAM" id="SSF46689">
    <property type="entry name" value="Homeodomain-like"/>
    <property type="match status" value="2"/>
</dbReference>
<dbReference type="EMBL" id="JBGUBD010000018">
    <property type="protein sequence ID" value="MFA9480275.1"/>
    <property type="molecule type" value="Genomic_DNA"/>
</dbReference>
<evidence type="ECO:0000256" key="3">
    <source>
        <dbReference type="ARBA" id="ARBA00023163"/>
    </source>
</evidence>
<reference evidence="5 6" key="1">
    <citation type="submission" date="2024-08" db="EMBL/GenBank/DDBJ databases">
        <title>Whole-genome sequencing of halo(alkali)philic microorganisms from hypersaline lakes.</title>
        <authorList>
            <person name="Sorokin D.Y."/>
            <person name="Merkel A.Y."/>
            <person name="Messina E."/>
            <person name="Yakimov M."/>
        </authorList>
    </citation>
    <scope>NUCLEOTIDE SEQUENCE [LARGE SCALE GENOMIC DNA]</scope>
    <source>
        <strain evidence="5 6">AB-hyl4</strain>
    </source>
</reference>
<keyword evidence="2" id="KW-0238">DNA-binding</keyword>
<accession>A0ABV4U9J4</accession>
<dbReference type="PROSITE" id="PS01124">
    <property type="entry name" value="HTH_ARAC_FAMILY_2"/>
    <property type="match status" value="1"/>
</dbReference>
<name>A0ABV4U9J4_9BACT</name>
<dbReference type="InterPro" id="IPR050204">
    <property type="entry name" value="AraC_XylS_family_regulators"/>
</dbReference>
<protein>
    <submittedName>
        <fullName evidence="5">Helix-turn-helix domain-containing protein</fullName>
    </submittedName>
</protein>
<dbReference type="InterPro" id="IPR009057">
    <property type="entry name" value="Homeodomain-like_sf"/>
</dbReference>
<feature type="domain" description="HTH araC/xylS-type" evidence="4">
    <location>
        <begin position="162"/>
        <end position="260"/>
    </location>
</feature>
<organism evidence="5 6">
    <name type="scientific">Natronomicrosphaera hydrolytica</name>
    <dbReference type="NCBI Taxonomy" id="3242702"/>
    <lineage>
        <taxon>Bacteria</taxon>
        <taxon>Pseudomonadati</taxon>
        <taxon>Planctomycetota</taxon>
        <taxon>Phycisphaerae</taxon>
        <taxon>Phycisphaerales</taxon>
        <taxon>Phycisphaeraceae</taxon>
        <taxon>Natronomicrosphaera</taxon>
    </lineage>
</organism>
<evidence type="ECO:0000256" key="2">
    <source>
        <dbReference type="ARBA" id="ARBA00023125"/>
    </source>
</evidence>
<dbReference type="SMART" id="SM00342">
    <property type="entry name" value="HTH_ARAC"/>
    <property type="match status" value="1"/>
</dbReference>
<keyword evidence="6" id="KW-1185">Reference proteome</keyword>
<evidence type="ECO:0000313" key="6">
    <source>
        <dbReference type="Proteomes" id="UP001575105"/>
    </source>
</evidence>
<dbReference type="RefSeq" id="WP_425347196.1">
    <property type="nucleotide sequence ID" value="NZ_JBGUBD010000018.1"/>
</dbReference>
<proteinExistence type="predicted"/>
<comment type="caution">
    <text evidence="5">The sequence shown here is derived from an EMBL/GenBank/DDBJ whole genome shotgun (WGS) entry which is preliminary data.</text>
</comment>